<proteinExistence type="predicted"/>
<reference evidence="1 2" key="1">
    <citation type="submission" date="2016-10" db="EMBL/GenBank/DDBJ databases">
        <authorList>
            <person name="de Groot N.N."/>
        </authorList>
    </citation>
    <scope>NUCLEOTIDE SEQUENCE [LARGE SCALE GENOMIC DNA]</scope>
    <source>
        <strain evidence="2">DSM 938 / 37b4</strain>
    </source>
</reference>
<name>A0A1G7K9Y8_RHOCA</name>
<dbReference type="Proteomes" id="UP000183812">
    <property type="component" value="Unassembled WGS sequence"/>
</dbReference>
<dbReference type="RefSeq" id="WP_074554090.1">
    <property type="nucleotide sequence ID" value="NZ_CP119563.1"/>
</dbReference>
<evidence type="ECO:0000313" key="2">
    <source>
        <dbReference type="Proteomes" id="UP000183812"/>
    </source>
</evidence>
<dbReference type="EMBL" id="FNAY01000009">
    <property type="protein sequence ID" value="SDF33992.1"/>
    <property type="molecule type" value="Genomic_DNA"/>
</dbReference>
<dbReference type="AlphaFoldDB" id="A0A1G7K9Y8"/>
<protein>
    <recommendedName>
        <fullName evidence="3">SGNH/GDSL hydrolase family protein</fullName>
    </recommendedName>
</protein>
<sequence>MTLRLCVIGNSHIAALKLGWDRLIAEAVPGWDTVEPVFFGAPSDGMRHVGLQGTALVPTRPKIAGHFRALSGGYDRIELSRFDAFLLVGLNVSSKRILRFYKSHAWVGLCGTAGKTLVHPDFATAFLTERYGATQLVDHARTITEATGKPVLALAEPHWADWARQAPEGTSDYGWDAAIRAGDGPALGQMFETAVAAALAPHARFIAQPAATVADGITTRGAYNKEASRLISGEGGGTDASHMNAEFGQALWAALRPALTEICPLEGVSA</sequence>
<evidence type="ECO:0000313" key="1">
    <source>
        <dbReference type="EMBL" id="SDF33992.1"/>
    </source>
</evidence>
<accession>A0A1G7K9Y8</accession>
<organism evidence="1 2">
    <name type="scientific">Rhodobacter capsulatus</name>
    <name type="common">Rhodopseudomonas capsulata</name>
    <dbReference type="NCBI Taxonomy" id="1061"/>
    <lineage>
        <taxon>Bacteria</taxon>
        <taxon>Pseudomonadati</taxon>
        <taxon>Pseudomonadota</taxon>
        <taxon>Alphaproteobacteria</taxon>
        <taxon>Rhodobacterales</taxon>
        <taxon>Rhodobacter group</taxon>
        <taxon>Rhodobacter</taxon>
    </lineage>
</organism>
<evidence type="ECO:0008006" key="3">
    <source>
        <dbReference type="Google" id="ProtNLM"/>
    </source>
</evidence>
<dbReference type="OrthoDB" id="6174477at2"/>
<gene>
    <name evidence="1" type="ORF">SAMN04244550_02099</name>
</gene>